<keyword evidence="3" id="KW-1185">Reference proteome</keyword>
<proteinExistence type="predicted"/>
<dbReference type="PANTHER" id="PTHR34818">
    <property type="entry name" value="PROTEIN BLI-3"/>
    <property type="match status" value="1"/>
</dbReference>
<dbReference type="Pfam" id="PF16242">
    <property type="entry name" value="Pyrid_ox_like"/>
    <property type="match status" value="1"/>
</dbReference>
<comment type="caution">
    <text evidence="2">The sequence shown here is derived from an EMBL/GenBank/DDBJ whole genome shotgun (WGS) entry which is preliminary data.</text>
</comment>
<gene>
    <name evidence="2" type="ORF">ED312_10640</name>
</gene>
<dbReference type="RefSeq" id="WP_123216011.1">
    <property type="nucleotide sequence ID" value="NZ_RJTM01000072.1"/>
</dbReference>
<evidence type="ECO:0000313" key="3">
    <source>
        <dbReference type="Proteomes" id="UP000267469"/>
    </source>
</evidence>
<feature type="domain" description="General stress protein FMN-binding split barrel" evidence="1">
    <location>
        <begin position="10"/>
        <end position="146"/>
    </location>
</feature>
<dbReference type="Proteomes" id="UP000267469">
    <property type="component" value="Unassembled WGS sequence"/>
</dbReference>
<dbReference type="PANTHER" id="PTHR34818:SF1">
    <property type="entry name" value="PROTEIN BLI-3"/>
    <property type="match status" value="1"/>
</dbReference>
<organism evidence="2 3">
    <name type="scientific">Sinomicrobium pectinilyticum</name>
    <dbReference type="NCBI Taxonomy" id="1084421"/>
    <lineage>
        <taxon>Bacteria</taxon>
        <taxon>Pseudomonadati</taxon>
        <taxon>Bacteroidota</taxon>
        <taxon>Flavobacteriia</taxon>
        <taxon>Flavobacteriales</taxon>
        <taxon>Flavobacteriaceae</taxon>
        <taxon>Sinomicrobium</taxon>
    </lineage>
</organism>
<accession>A0A3N0EHS1</accession>
<reference evidence="2 3" key="1">
    <citation type="submission" date="2018-10" db="EMBL/GenBank/DDBJ databases">
        <title>Sinomicrobium pectinilyticum sp. nov., a pectinase-producing bacterium isolated from alkaline and saline soil, and emended description of the genus Sinomicrobium.</title>
        <authorList>
            <person name="Cheng B."/>
            <person name="Li C."/>
            <person name="Lai Q."/>
            <person name="Du M."/>
            <person name="Shao Z."/>
            <person name="Xu P."/>
            <person name="Yang C."/>
        </authorList>
    </citation>
    <scope>NUCLEOTIDE SEQUENCE [LARGE SCALE GENOMIC DNA]</scope>
    <source>
        <strain evidence="2 3">5DNS001</strain>
    </source>
</reference>
<name>A0A3N0EHS1_SINP1</name>
<dbReference type="Gene3D" id="2.30.110.10">
    <property type="entry name" value="Electron Transport, Fmn-binding Protein, Chain A"/>
    <property type="match status" value="1"/>
</dbReference>
<evidence type="ECO:0000259" key="1">
    <source>
        <dbReference type="Pfam" id="PF16242"/>
    </source>
</evidence>
<evidence type="ECO:0000313" key="2">
    <source>
        <dbReference type="EMBL" id="RNL87277.1"/>
    </source>
</evidence>
<dbReference type="InterPro" id="IPR038725">
    <property type="entry name" value="YdaG_split_barrel_FMN-bd"/>
</dbReference>
<dbReference type="OrthoDB" id="1432662at2"/>
<dbReference type="EMBL" id="RJTM01000072">
    <property type="protein sequence ID" value="RNL87277.1"/>
    <property type="molecule type" value="Genomic_DNA"/>
</dbReference>
<protein>
    <submittedName>
        <fullName evidence="2">General stress protein</fullName>
    </submittedName>
</protein>
<dbReference type="InterPro" id="IPR012349">
    <property type="entry name" value="Split_barrel_FMN-bd"/>
</dbReference>
<dbReference type="AlphaFoldDB" id="A0A3N0EHS1"/>
<dbReference type="InterPro" id="IPR052917">
    <property type="entry name" value="Stress-Dev_Protein"/>
</dbReference>
<sequence length="168" mass="19516">MKTENLSHKEALEKMKEMVDNIKVAILLSDLKTVPIGANPMNTKKIEENGNIWFLSSLNSNHYTNILADIRVQLLYSHPEKMQFISIYGKAYIYTDKSILEELYSKKDDEWFDGINDVEMIAIKIVPASIYYWDREHNKFIELLKNLVENKSLKEDNSGDKTKGKIDL</sequence>
<dbReference type="SUPFAM" id="SSF50475">
    <property type="entry name" value="FMN-binding split barrel"/>
    <property type="match status" value="1"/>
</dbReference>